<reference evidence="2" key="1">
    <citation type="submission" date="2020-03" db="EMBL/GenBank/DDBJ databases">
        <title>The deep terrestrial virosphere.</title>
        <authorList>
            <person name="Holmfeldt K."/>
            <person name="Nilsson E."/>
            <person name="Simone D."/>
            <person name="Lopez-Fernandez M."/>
            <person name="Wu X."/>
            <person name="de Brujin I."/>
            <person name="Lundin D."/>
            <person name="Andersson A."/>
            <person name="Bertilsson S."/>
            <person name="Dopson M."/>
        </authorList>
    </citation>
    <scope>NUCLEOTIDE SEQUENCE</scope>
    <source>
        <strain evidence="2">MM415A02955</strain>
        <strain evidence="1">MM415B01546</strain>
    </source>
</reference>
<evidence type="ECO:0000313" key="1">
    <source>
        <dbReference type="EMBL" id="QJA57842.1"/>
    </source>
</evidence>
<proteinExistence type="predicted"/>
<protein>
    <submittedName>
        <fullName evidence="2">Uncharacterized protein</fullName>
    </submittedName>
</protein>
<gene>
    <name evidence="2" type="ORF">MM415A02955_0004</name>
    <name evidence="1" type="ORF">MM415B01546_0011</name>
</gene>
<dbReference type="AlphaFoldDB" id="A0A6M3JQ74"/>
<sequence length="45" mass="4989">MARKKPKKWIQGLKKGTLTAAAKSKGVSISEYCDQKDLSPLAKKR</sequence>
<dbReference type="EMBL" id="MT141294">
    <property type="protein sequence ID" value="QJA57842.1"/>
    <property type="molecule type" value="Genomic_DNA"/>
</dbReference>
<organism evidence="2">
    <name type="scientific">viral metagenome</name>
    <dbReference type="NCBI Taxonomy" id="1070528"/>
    <lineage>
        <taxon>unclassified sequences</taxon>
        <taxon>metagenomes</taxon>
        <taxon>organismal metagenomes</taxon>
    </lineage>
</organism>
<evidence type="ECO:0000313" key="2">
    <source>
        <dbReference type="EMBL" id="QJA72010.1"/>
    </source>
</evidence>
<name>A0A6M3JQ74_9ZZZZ</name>
<accession>A0A6M3JQ74</accession>
<dbReference type="EMBL" id="MT141917">
    <property type="protein sequence ID" value="QJA72010.1"/>
    <property type="molecule type" value="Genomic_DNA"/>
</dbReference>